<dbReference type="PROSITE" id="PS51063">
    <property type="entry name" value="HTH_CRP_2"/>
    <property type="match status" value="1"/>
</dbReference>
<dbReference type="GO" id="GO:0003677">
    <property type="term" value="F:DNA binding"/>
    <property type="evidence" value="ECO:0007669"/>
    <property type="project" value="UniProtKB-KW"/>
</dbReference>
<dbReference type="PANTHER" id="PTHR24567:SF26">
    <property type="entry name" value="REGULATORY PROTEIN YEIL"/>
    <property type="match status" value="1"/>
</dbReference>
<protein>
    <submittedName>
        <fullName evidence="7">Crp/Fnr family transcriptional regulator</fullName>
    </submittedName>
</protein>
<dbReference type="InterPro" id="IPR018490">
    <property type="entry name" value="cNMP-bd_dom_sf"/>
</dbReference>
<gene>
    <name evidence="7" type="ORF">FPZ44_06305</name>
</gene>
<accession>A0A559IYI5</accession>
<name>A0A559IYI5_9BACL</name>
<comment type="caution">
    <text evidence="7">The sequence shown here is derived from an EMBL/GenBank/DDBJ whole genome shotgun (WGS) entry which is preliminary data.</text>
</comment>
<evidence type="ECO:0000259" key="6">
    <source>
        <dbReference type="PROSITE" id="PS51063"/>
    </source>
</evidence>
<dbReference type="SMART" id="SM00100">
    <property type="entry name" value="cNMP"/>
    <property type="match status" value="1"/>
</dbReference>
<dbReference type="OrthoDB" id="9812325at2"/>
<feature type="domain" description="Cyclic nucleotide-binding" evidence="5">
    <location>
        <begin position="10"/>
        <end position="130"/>
    </location>
</feature>
<dbReference type="InterPro" id="IPR050397">
    <property type="entry name" value="Env_Response_Regulators"/>
</dbReference>
<feature type="domain" description="HTH crp-type" evidence="6">
    <location>
        <begin position="144"/>
        <end position="217"/>
    </location>
</feature>
<organism evidence="7 8">
    <name type="scientific">Paenibacillus agilis</name>
    <dbReference type="NCBI Taxonomy" id="3020863"/>
    <lineage>
        <taxon>Bacteria</taxon>
        <taxon>Bacillati</taxon>
        <taxon>Bacillota</taxon>
        <taxon>Bacilli</taxon>
        <taxon>Bacillales</taxon>
        <taxon>Paenibacillaceae</taxon>
        <taxon>Paenibacillus</taxon>
    </lineage>
</organism>
<keyword evidence="2" id="KW-0238">DNA-binding</keyword>
<dbReference type="Pfam" id="PF13545">
    <property type="entry name" value="HTH_Crp_2"/>
    <property type="match status" value="1"/>
</dbReference>
<dbReference type="SUPFAM" id="SSF51206">
    <property type="entry name" value="cAMP-binding domain-like"/>
    <property type="match status" value="1"/>
</dbReference>
<evidence type="ECO:0000259" key="5">
    <source>
        <dbReference type="PROSITE" id="PS50042"/>
    </source>
</evidence>
<dbReference type="Gene3D" id="2.60.120.10">
    <property type="entry name" value="Jelly Rolls"/>
    <property type="match status" value="1"/>
</dbReference>
<dbReference type="InterPro" id="IPR014710">
    <property type="entry name" value="RmlC-like_jellyroll"/>
</dbReference>
<dbReference type="InterPro" id="IPR036390">
    <property type="entry name" value="WH_DNA-bd_sf"/>
</dbReference>
<dbReference type="Pfam" id="PF00027">
    <property type="entry name" value="cNMP_binding"/>
    <property type="match status" value="1"/>
</dbReference>
<evidence type="ECO:0000256" key="4">
    <source>
        <dbReference type="ARBA" id="ARBA00023163"/>
    </source>
</evidence>
<dbReference type="InterPro" id="IPR036388">
    <property type="entry name" value="WH-like_DNA-bd_sf"/>
</dbReference>
<dbReference type="CDD" id="cd00038">
    <property type="entry name" value="CAP_ED"/>
    <property type="match status" value="1"/>
</dbReference>
<sequence>MIDDLRQVTFFQDLPEHAIKELIPKLKHRHFKKNHTIIYEEDTNRDIFIIRSGFVKVYRIEEDKEFIFNFFFPGETIGEVEAIDPASARIASIEAMDNVQAWMLSGEDFMELTERYPSILRRAYCQLVDNIRVLNRKICYLSFMDVRRKCANLLLDLSTNLGVEDSGYIQIQYKFPHHVLANMVGVTRESLSKTLKEFQDEGLIAVNQKTITIMNLKKMSEVSESSYIEQKQRVWRRKDTAHKFNL</sequence>
<dbReference type="InterPro" id="IPR000595">
    <property type="entry name" value="cNMP-bd_dom"/>
</dbReference>
<evidence type="ECO:0000313" key="7">
    <source>
        <dbReference type="EMBL" id="TVX92692.1"/>
    </source>
</evidence>
<evidence type="ECO:0000256" key="2">
    <source>
        <dbReference type="ARBA" id="ARBA00023125"/>
    </source>
</evidence>
<dbReference type="GO" id="GO:0003700">
    <property type="term" value="F:DNA-binding transcription factor activity"/>
    <property type="evidence" value="ECO:0007669"/>
    <property type="project" value="TreeGrafter"/>
</dbReference>
<evidence type="ECO:0000256" key="1">
    <source>
        <dbReference type="ARBA" id="ARBA00023015"/>
    </source>
</evidence>
<dbReference type="RefSeq" id="WP_144988399.1">
    <property type="nucleotide sequence ID" value="NZ_VNJK01000001.1"/>
</dbReference>
<evidence type="ECO:0000256" key="3">
    <source>
        <dbReference type="ARBA" id="ARBA00023159"/>
    </source>
</evidence>
<dbReference type="EMBL" id="VNJK01000001">
    <property type="protein sequence ID" value="TVX92692.1"/>
    <property type="molecule type" value="Genomic_DNA"/>
</dbReference>
<dbReference type="Proteomes" id="UP000318102">
    <property type="component" value="Unassembled WGS sequence"/>
</dbReference>
<keyword evidence="1" id="KW-0805">Transcription regulation</keyword>
<dbReference type="Gene3D" id="1.10.10.10">
    <property type="entry name" value="Winged helix-like DNA-binding domain superfamily/Winged helix DNA-binding domain"/>
    <property type="match status" value="1"/>
</dbReference>
<keyword evidence="3" id="KW-0010">Activator</keyword>
<dbReference type="AlphaFoldDB" id="A0A559IYI5"/>
<dbReference type="PROSITE" id="PS50042">
    <property type="entry name" value="CNMP_BINDING_3"/>
    <property type="match status" value="1"/>
</dbReference>
<keyword evidence="4" id="KW-0804">Transcription</keyword>
<dbReference type="GO" id="GO:0005829">
    <property type="term" value="C:cytosol"/>
    <property type="evidence" value="ECO:0007669"/>
    <property type="project" value="TreeGrafter"/>
</dbReference>
<reference evidence="7 8" key="1">
    <citation type="submission" date="2019-07" db="EMBL/GenBank/DDBJ databases">
        <authorList>
            <person name="Kim J."/>
        </authorList>
    </citation>
    <scope>NUCLEOTIDE SEQUENCE [LARGE SCALE GENOMIC DNA]</scope>
    <source>
        <strain evidence="7 8">N4</strain>
    </source>
</reference>
<dbReference type="SMART" id="SM00419">
    <property type="entry name" value="HTH_CRP"/>
    <property type="match status" value="1"/>
</dbReference>
<proteinExistence type="predicted"/>
<dbReference type="SUPFAM" id="SSF46785">
    <property type="entry name" value="Winged helix' DNA-binding domain"/>
    <property type="match status" value="1"/>
</dbReference>
<evidence type="ECO:0000313" key="8">
    <source>
        <dbReference type="Proteomes" id="UP000318102"/>
    </source>
</evidence>
<keyword evidence="8" id="KW-1185">Reference proteome</keyword>
<dbReference type="InterPro" id="IPR012318">
    <property type="entry name" value="HTH_CRP"/>
</dbReference>
<dbReference type="PANTHER" id="PTHR24567">
    <property type="entry name" value="CRP FAMILY TRANSCRIPTIONAL REGULATORY PROTEIN"/>
    <property type="match status" value="1"/>
</dbReference>